<dbReference type="PANTHER" id="PTHR34698">
    <property type="entry name" value="5-OXOPROLINASE SUBUNIT B"/>
    <property type="match status" value="1"/>
</dbReference>
<dbReference type="RefSeq" id="WP_068747947.1">
    <property type="nucleotide sequence ID" value="NZ_LOHZ01000023.1"/>
</dbReference>
<comment type="caution">
    <text evidence="5">The sequence shown here is derived from an EMBL/GenBank/DDBJ whole genome shotgun (WGS) entry which is preliminary data.</text>
</comment>
<dbReference type="AlphaFoldDB" id="A0A161PY81"/>
<dbReference type="SUPFAM" id="SSF50891">
    <property type="entry name" value="Cyclophilin-like"/>
    <property type="match status" value="1"/>
</dbReference>
<organism evidence="5 6">
    <name type="scientific">Thermovenabulum gondwanense</name>
    <dbReference type="NCBI Taxonomy" id="520767"/>
    <lineage>
        <taxon>Bacteria</taxon>
        <taxon>Bacillati</taxon>
        <taxon>Bacillota</taxon>
        <taxon>Clostridia</taxon>
        <taxon>Thermosediminibacterales</taxon>
        <taxon>Thermosediminibacteraceae</taxon>
        <taxon>Thermovenabulum</taxon>
    </lineage>
</organism>
<dbReference type="InterPro" id="IPR029000">
    <property type="entry name" value="Cyclophilin-like_dom_sf"/>
</dbReference>
<evidence type="ECO:0000313" key="6">
    <source>
        <dbReference type="Proteomes" id="UP000075737"/>
    </source>
</evidence>
<proteinExistence type="predicted"/>
<dbReference type="Gene3D" id="2.40.100.10">
    <property type="entry name" value="Cyclophilin-like"/>
    <property type="match status" value="1"/>
</dbReference>
<dbReference type="GO" id="GO:0016301">
    <property type="term" value="F:kinase activity"/>
    <property type="evidence" value="ECO:0007669"/>
    <property type="project" value="UniProtKB-KW"/>
</dbReference>
<keyword evidence="6" id="KW-1185">Reference proteome</keyword>
<dbReference type="PANTHER" id="PTHR34698:SF2">
    <property type="entry name" value="5-OXOPROLINASE SUBUNIT B"/>
    <property type="match status" value="1"/>
</dbReference>
<dbReference type="Gene3D" id="3.30.1360.40">
    <property type="match status" value="1"/>
</dbReference>
<keyword evidence="2" id="KW-0378">Hydrolase</keyword>
<keyword evidence="1" id="KW-0547">Nucleotide-binding</keyword>
<feature type="domain" description="Carboxyltransferase" evidence="4">
    <location>
        <begin position="5"/>
        <end position="206"/>
    </location>
</feature>
<dbReference type="InterPro" id="IPR010016">
    <property type="entry name" value="PxpB"/>
</dbReference>
<dbReference type="SMART" id="SM00796">
    <property type="entry name" value="AHS1"/>
    <property type="match status" value="1"/>
</dbReference>
<dbReference type="OrthoDB" id="9778567at2"/>
<evidence type="ECO:0000256" key="2">
    <source>
        <dbReference type="ARBA" id="ARBA00022801"/>
    </source>
</evidence>
<name>A0A161PY81_9FIRM</name>
<dbReference type="GO" id="GO:0005524">
    <property type="term" value="F:ATP binding"/>
    <property type="evidence" value="ECO:0007669"/>
    <property type="project" value="UniProtKB-KW"/>
</dbReference>
<dbReference type="PATRIC" id="fig|520767.4.peg.876"/>
<dbReference type="NCBIfam" id="TIGR00370">
    <property type="entry name" value="5-oxoprolinase subunit PxpB"/>
    <property type="match status" value="1"/>
</dbReference>
<dbReference type="GO" id="GO:0016787">
    <property type="term" value="F:hydrolase activity"/>
    <property type="evidence" value="ECO:0007669"/>
    <property type="project" value="UniProtKB-KW"/>
</dbReference>
<protein>
    <submittedName>
        <fullName evidence="5">Kinase A inhibitor</fullName>
    </submittedName>
</protein>
<dbReference type="EMBL" id="LOHZ01000023">
    <property type="protein sequence ID" value="KYO66974.1"/>
    <property type="molecule type" value="Genomic_DNA"/>
</dbReference>
<reference evidence="5 6" key="1">
    <citation type="submission" date="2015-12" db="EMBL/GenBank/DDBJ databases">
        <title>Draft genome of Thermovenabulum gondwanense isolated from a red thermophilic microbial mat colonisisng an outflow channel of a bore well.</title>
        <authorList>
            <person name="Patel B.K."/>
        </authorList>
    </citation>
    <scope>NUCLEOTIDE SEQUENCE [LARGE SCALE GENOMIC DNA]</scope>
    <source>
        <strain evidence="5 6">R270</strain>
    </source>
</reference>
<evidence type="ECO:0000259" key="4">
    <source>
        <dbReference type="SMART" id="SM00796"/>
    </source>
</evidence>
<keyword evidence="5" id="KW-0418">Kinase</keyword>
<keyword evidence="5" id="KW-0808">Transferase</keyword>
<evidence type="ECO:0000256" key="1">
    <source>
        <dbReference type="ARBA" id="ARBA00022741"/>
    </source>
</evidence>
<evidence type="ECO:0000256" key="3">
    <source>
        <dbReference type="ARBA" id="ARBA00022840"/>
    </source>
</evidence>
<gene>
    <name evidence="5" type="primary">kipI</name>
    <name evidence="5" type="ORF">ATZ99_07910</name>
</gene>
<keyword evidence="3" id="KW-0067">ATP-binding</keyword>
<dbReference type="Proteomes" id="UP000075737">
    <property type="component" value="Unassembled WGS sequence"/>
</dbReference>
<accession>A0A161PY81</accession>
<evidence type="ECO:0000313" key="5">
    <source>
        <dbReference type="EMBL" id="KYO66974.1"/>
    </source>
</evidence>
<dbReference type="STRING" id="520767.ATZ99_07910"/>
<dbReference type="Pfam" id="PF02682">
    <property type="entry name" value="CT_C_D"/>
    <property type="match status" value="1"/>
</dbReference>
<sequence length="243" mass="27726">MYEKPKILPEGDKAVLVEFGNEISEECNDKVMALYGFLKEKNIKGIISLVPTYRSLLIKYEPLTIPYKEITSKIENMLSSIDKSSYKNAKVIEIPVVYGDEFGPDLEFVASYNKLTPEEVIEIHTKPLYRIYMLGFTMGFAYLGGMSEKIATPRLERPREKIPAGSVGIADKQTGIYPIESPGGWRLIGQTPVKIYDPKNERPILLEAGNYLKFVRIAKEEFYKIREEVNNGKFNVKTYDYAN</sequence>
<dbReference type="SUPFAM" id="SSF160467">
    <property type="entry name" value="PH0987 N-terminal domain-like"/>
    <property type="match status" value="1"/>
</dbReference>
<dbReference type="InterPro" id="IPR003833">
    <property type="entry name" value="CT_C_D"/>
</dbReference>